<dbReference type="RefSeq" id="WP_074634430.1">
    <property type="nucleotide sequence ID" value="NZ_FNKY01000002.1"/>
</dbReference>
<name>A0ABY0TNB5_9PROT</name>
<gene>
    <name evidence="2" type="ORF">SAMN05216402_3287</name>
</gene>
<protein>
    <submittedName>
        <fullName evidence="2">Uncharacterized protein</fullName>
    </submittedName>
</protein>
<feature type="transmembrane region" description="Helical" evidence="1">
    <location>
        <begin position="25"/>
        <end position="45"/>
    </location>
</feature>
<keyword evidence="1" id="KW-0812">Transmembrane</keyword>
<dbReference type="EMBL" id="FNKY01000002">
    <property type="protein sequence ID" value="SDR11296.1"/>
    <property type="molecule type" value="Genomic_DNA"/>
</dbReference>
<evidence type="ECO:0000256" key="1">
    <source>
        <dbReference type="SAM" id="Phobius"/>
    </source>
</evidence>
<accession>A0ABY0TNB5</accession>
<keyword evidence="1" id="KW-1133">Transmembrane helix</keyword>
<dbReference type="Proteomes" id="UP000183471">
    <property type="component" value="Unassembled WGS sequence"/>
</dbReference>
<evidence type="ECO:0000313" key="3">
    <source>
        <dbReference type="Proteomes" id="UP000183471"/>
    </source>
</evidence>
<organism evidence="2 3">
    <name type="scientific">Nitrosospira multiformis</name>
    <dbReference type="NCBI Taxonomy" id="1231"/>
    <lineage>
        <taxon>Bacteria</taxon>
        <taxon>Pseudomonadati</taxon>
        <taxon>Pseudomonadota</taxon>
        <taxon>Betaproteobacteria</taxon>
        <taxon>Nitrosomonadales</taxon>
        <taxon>Nitrosomonadaceae</taxon>
        <taxon>Nitrosospira</taxon>
    </lineage>
</organism>
<dbReference type="Pfam" id="PF17394">
    <property type="entry name" value="KleE"/>
    <property type="match status" value="1"/>
</dbReference>
<proteinExistence type="predicted"/>
<dbReference type="InterPro" id="IPR035362">
    <property type="entry name" value="KleE"/>
</dbReference>
<sequence>MNITAAKHDPKQVGLNEGNQKIRKMISVLLSLLARVLWLFLVMTWPILRRVLVIDITFLFLRMSVNIARHGPYFDWIFWGHFVLYVALICIIIPHKSR</sequence>
<evidence type="ECO:0000313" key="2">
    <source>
        <dbReference type="EMBL" id="SDR11296.1"/>
    </source>
</evidence>
<keyword evidence="1" id="KW-0472">Membrane</keyword>
<feature type="transmembrane region" description="Helical" evidence="1">
    <location>
        <begin position="76"/>
        <end position="94"/>
    </location>
</feature>
<comment type="caution">
    <text evidence="2">The sequence shown here is derived from an EMBL/GenBank/DDBJ whole genome shotgun (WGS) entry which is preliminary data.</text>
</comment>
<keyword evidence="3" id="KW-1185">Reference proteome</keyword>
<reference evidence="2 3" key="1">
    <citation type="submission" date="2016-10" db="EMBL/GenBank/DDBJ databases">
        <authorList>
            <person name="Varghese N."/>
            <person name="Submissions S."/>
        </authorList>
    </citation>
    <scope>NUCLEOTIDE SEQUENCE [LARGE SCALE GENOMIC DNA]</scope>
    <source>
        <strain evidence="2 3">Nl1</strain>
    </source>
</reference>